<evidence type="ECO:0000256" key="10">
    <source>
        <dbReference type="ARBA" id="ARBA00038150"/>
    </source>
</evidence>
<evidence type="ECO:0000256" key="4">
    <source>
        <dbReference type="ARBA" id="ARBA00022679"/>
    </source>
</evidence>
<evidence type="ECO:0000256" key="2">
    <source>
        <dbReference type="ARBA" id="ARBA00004922"/>
    </source>
</evidence>
<dbReference type="WBParaSite" id="maker-uti_cns_0047165-snap-gene-0.2-mRNA-1">
    <property type="protein sequence ID" value="maker-uti_cns_0047165-snap-gene-0.2-mRNA-1"/>
    <property type="gene ID" value="maker-uti_cns_0047165-snap-gene-0.2"/>
</dbReference>
<evidence type="ECO:0000313" key="12">
    <source>
        <dbReference type="WBParaSite" id="maker-uti_cns_0046024-snap-gene-1.12-mRNA-1"/>
    </source>
</evidence>
<dbReference type="InterPro" id="IPR003406">
    <property type="entry name" value="Glyco_trans_14"/>
</dbReference>
<accession>A0A1I8J6M7</accession>
<keyword evidence="8" id="KW-0472">Membrane</keyword>
<dbReference type="OrthoDB" id="2019572at2759"/>
<reference evidence="12 13" key="1">
    <citation type="submission" date="2016-11" db="UniProtKB">
        <authorList>
            <consortium name="WormBaseParasite"/>
        </authorList>
    </citation>
    <scope>IDENTIFICATION</scope>
</reference>
<keyword evidence="3" id="KW-0328">Glycosyltransferase</keyword>
<sequence>MRCSLRRMYLLIAMAVALLLLYFYKSRWLPNKLQESASYQDASVQQDELSEYDKLASLDAIDKLRQSGDSPAGRVSEVSCAKLFAGNVIEQNRALSLSRTQPEPLDYRPDAFFAAASCQQVKQRLVMETLSKEEASFPLAFSILMFKDFYQAEKLFRAVYRPEHFYCLHVDVKSSNDFSRAASLYASCLDNVILASPRQNVQWGFFSVLEADLACMRQLLALSDKWRYFINLTGQEFPLRTMRELVRIVRGLNGANNVENAGVRPGLEPVPVQLPDGRSGFIRWYKGSVHVTVTRGFVQFAVSETGRKICDRLKKVQLRYRRVIPDETFFATLNHNSDVLPVPGGDRTGLLTDNSRHPFLNRYKNWMFGLFGYPCFSNKIVRQICIWGVQDLPAMNRRFELFVNKFYYNYQRFGLQCMEERFWNHTLADYGVRGYEKLHEIPLSFYTKFEFVRNHVSELNRVS</sequence>
<evidence type="ECO:0000313" key="13">
    <source>
        <dbReference type="WBParaSite" id="maker-uti_cns_0047165-snap-gene-0.2-mRNA-1"/>
    </source>
</evidence>
<evidence type="ECO:0000256" key="8">
    <source>
        <dbReference type="ARBA" id="ARBA00023136"/>
    </source>
</evidence>
<evidence type="ECO:0000313" key="11">
    <source>
        <dbReference type="Proteomes" id="UP000095280"/>
    </source>
</evidence>
<evidence type="ECO:0000256" key="9">
    <source>
        <dbReference type="ARBA" id="ARBA00023180"/>
    </source>
</evidence>
<comment type="similarity">
    <text evidence="10">Belongs to the glycosyltransferase 14 family.</text>
</comment>
<dbReference type="Pfam" id="PF02485">
    <property type="entry name" value="Branch"/>
    <property type="match status" value="1"/>
</dbReference>
<dbReference type="STRING" id="282301.A0A1I8J6M7"/>
<dbReference type="PANTHER" id="PTHR19297">
    <property type="entry name" value="GLYCOSYLTRANSFERASE 14 FAMILY MEMBER"/>
    <property type="match status" value="1"/>
</dbReference>
<keyword evidence="11" id="KW-1185">Reference proteome</keyword>
<keyword evidence="9" id="KW-0325">Glycoprotein</keyword>
<dbReference type="GO" id="GO:0016020">
    <property type="term" value="C:membrane"/>
    <property type="evidence" value="ECO:0007669"/>
    <property type="project" value="UniProtKB-SubCell"/>
</dbReference>
<protein>
    <submittedName>
        <fullName evidence="12 13">Protein xylosyltransferase</fullName>
    </submittedName>
</protein>
<name>A0A1I8J6M7_9PLAT</name>
<dbReference type="WBParaSite" id="maker-uti_cns_0046024-snap-gene-1.12-mRNA-1">
    <property type="protein sequence ID" value="maker-uti_cns_0046024-snap-gene-1.12-mRNA-1"/>
    <property type="gene ID" value="maker-uti_cns_0046024-snap-gene-1.12"/>
</dbReference>
<proteinExistence type="inferred from homology"/>
<comment type="pathway">
    <text evidence="2">Protein modification; protein glycosylation.</text>
</comment>
<dbReference type="GO" id="GO:0008375">
    <property type="term" value="F:acetylglucosaminyltransferase activity"/>
    <property type="evidence" value="ECO:0007669"/>
    <property type="project" value="TreeGrafter"/>
</dbReference>
<evidence type="ECO:0000256" key="5">
    <source>
        <dbReference type="ARBA" id="ARBA00022692"/>
    </source>
</evidence>
<evidence type="ECO:0000256" key="6">
    <source>
        <dbReference type="ARBA" id="ARBA00022968"/>
    </source>
</evidence>
<evidence type="ECO:0000256" key="1">
    <source>
        <dbReference type="ARBA" id="ARBA00004606"/>
    </source>
</evidence>
<keyword evidence="7" id="KW-1133">Transmembrane helix</keyword>
<keyword evidence="5" id="KW-0812">Transmembrane</keyword>
<organism evidence="11 12">
    <name type="scientific">Macrostomum lignano</name>
    <dbReference type="NCBI Taxonomy" id="282301"/>
    <lineage>
        <taxon>Eukaryota</taxon>
        <taxon>Metazoa</taxon>
        <taxon>Spiralia</taxon>
        <taxon>Lophotrochozoa</taxon>
        <taxon>Platyhelminthes</taxon>
        <taxon>Rhabditophora</taxon>
        <taxon>Macrostomorpha</taxon>
        <taxon>Macrostomida</taxon>
        <taxon>Macrostomidae</taxon>
        <taxon>Macrostomum</taxon>
    </lineage>
</organism>
<keyword evidence="4" id="KW-0808">Transferase</keyword>
<dbReference type="Proteomes" id="UP000095280">
    <property type="component" value="Unplaced"/>
</dbReference>
<dbReference type="PANTHER" id="PTHR19297:SF185">
    <property type="entry name" value="BETA-1,3-GALACTOSYL-O-GLYCOSYL-GLYCOPROTEIN BETA-1,6-N-ACETYLGLUCOSAMINYLTRANSFERASE 3"/>
    <property type="match status" value="1"/>
</dbReference>
<evidence type="ECO:0000256" key="7">
    <source>
        <dbReference type="ARBA" id="ARBA00022989"/>
    </source>
</evidence>
<dbReference type="AlphaFoldDB" id="A0A1I8J6M7"/>
<comment type="subcellular location">
    <subcellularLocation>
        <location evidence="1">Membrane</location>
        <topology evidence="1">Single-pass type II membrane protein</topology>
    </subcellularLocation>
</comment>
<keyword evidence="6" id="KW-0735">Signal-anchor</keyword>
<evidence type="ECO:0000256" key="3">
    <source>
        <dbReference type="ARBA" id="ARBA00022676"/>
    </source>
</evidence>